<dbReference type="GO" id="GO:0004252">
    <property type="term" value="F:serine-type endopeptidase activity"/>
    <property type="evidence" value="ECO:0007669"/>
    <property type="project" value="UniProtKB-EC"/>
</dbReference>
<dbReference type="InterPro" id="IPR018114">
    <property type="entry name" value="TRYPSIN_HIS"/>
</dbReference>
<dbReference type="FunFam" id="2.40.10.10:FF:000137">
    <property type="entry name" value="GD22965"/>
    <property type="match status" value="1"/>
</dbReference>
<evidence type="ECO:0000256" key="3">
    <source>
        <dbReference type="ARBA" id="ARBA00022670"/>
    </source>
</evidence>
<proteinExistence type="inferred from homology"/>
<keyword evidence="7" id="KW-0865">Zymogen</keyword>
<keyword evidence="3" id="KW-0645">Protease</keyword>
<dbReference type="PROSITE" id="PS00134">
    <property type="entry name" value="TRYPSIN_HIS"/>
    <property type="match status" value="1"/>
</dbReference>
<gene>
    <name evidence="12" type="ORF">KR093_000587</name>
</gene>
<keyword evidence="13" id="KW-1185">Reference proteome</keyword>
<evidence type="ECO:0000256" key="10">
    <source>
        <dbReference type="ARBA" id="ARBA00038868"/>
    </source>
</evidence>
<comment type="subcellular location">
    <subcellularLocation>
        <location evidence="1">Secreted</location>
        <location evidence="1">Extracellular space</location>
    </subcellularLocation>
</comment>
<dbReference type="Pfam" id="PF00089">
    <property type="entry name" value="Trypsin"/>
    <property type="match status" value="2"/>
</dbReference>
<dbReference type="InterPro" id="IPR043504">
    <property type="entry name" value="Peptidase_S1_PA_chymotrypsin"/>
</dbReference>
<evidence type="ECO:0000259" key="11">
    <source>
        <dbReference type="PROSITE" id="PS50240"/>
    </source>
</evidence>
<dbReference type="Proteomes" id="UP001200034">
    <property type="component" value="Unassembled WGS sequence"/>
</dbReference>
<dbReference type="GO" id="GO:0006508">
    <property type="term" value="P:proteolysis"/>
    <property type="evidence" value="ECO:0007669"/>
    <property type="project" value="UniProtKB-KW"/>
</dbReference>
<reference evidence="12" key="1">
    <citation type="journal article" date="2021" name="Mol. Ecol. Resour.">
        <title>Phylogenomic analyses of the genus Drosophila reveals genomic signals of climate adaptation.</title>
        <authorList>
            <person name="Li F."/>
            <person name="Rane R.V."/>
            <person name="Luria V."/>
            <person name="Xiong Z."/>
            <person name="Chen J."/>
            <person name="Li Z."/>
            <person name="Catullo R.A."/>
            <person name="Griffin P.C."/>
            <person name="Schiffer M."/>
            <person name="Pearce S."/>
            <person name="Lee S.F."/>
            <person name="McElroy K."/>
            <person name="Stocker A."/>
            <person name="Shirriffs J."/>
            <person name="Cockerell F."/>
            <person name="Coppin C."/>
            <person name="Sgro C.M."/>
            <person name="Karger A."/>
            <person name="Cain J.W."/>
            <person name="Weber J.A."/>
            <person name="Santpere G."/>
            <person name="Kirschner M.W."/>
            <person name="Hoffmann A.A."/>
            <person name="Oakeshott J.G."/>
            <person name="Zhang G."/>
        </authorList>
    </citation>
    <scope>NUCLEOTIDE SEQUENCE</scope>
    <source>
        <strain evidence="12">BGI-SZ-2011g</strain>
    </source>
</reference>
<dbReference type="SMART" id="SM00020">
    <property type="entry name" value="Tryp_SPc"/>
    <property type="match status" value="2"/>
</dbReference>
<dbReference type="EMBL" id="JAJJHW010001127">
    <property type="protein sequence ID" value="KAH8376649.1"/>
    <property type="molecule type" value="Genomic_DNA"/>
</dbReference>
<dbReference type="GO" id="GO:0005576">
    <property type="term" value="C:extracellular region"/>
    <property type="evidence" value="ECO:0007669"/>
    <property type="project" value="UniProtKB-SubCell"/>
</dbReference>
<dbReference type="EC" id="3.4.21.4" evidence="10"/>
<comment type="similarity">
    <text evidence="2">Belongs to the peptidase S1 family.</text>
</comment>
<evidence type="ECO:0000256" key="4">
    <source>
        <dbReference type="ARBA" id="ARBA00022729"/>
    </source>
</evidence>
<dbReference type="InterPro" id="IPR001254">
    <property type="entry name" value="Trypsin_dom"/>
</dbReference>
<organism evidence="12 13">
    <name type="scientific">Drosophila rubida</name>
    <dbReference type="NCBI Taxonomy" id="30044"/>
    <lineage>
        <taxon>Eukaryota</taxon>
        <taxon>Metazoa</taxon>
        <taxon>Ecdysozoa</taxon>
        <taxon>Arthropoda</taxon>
        <taxon>Hexapoda</taxon>
        <taxon>Insecta</taxon>
        <taxon>Pterygota</taxon>
        <taxon>Neoptera</taxon>
        <taxon>Endopterygota</taxon>
        <taxon>Diptera</taxon>
        <taxon>Brachycera</taxon>
        <taxon>Muscomorpha</taxon>
        <taxon>Ephydroidea</taxon>
        <taxon>Drosophilidae</taxon>
        <taxon>Drosophila</taxon>
    </lineage>
</organism>
<evidence type="ECO:0000256" key="6">
    <source>
        <dbReference type="ARBA" id="ARBA00022825"/>
    </source>
</evidence>
<keyword evidence="6" id="KW-0720">Serine protease</keyword>
<dbReference type="InterPro" id="IPR001314">
    <property type="entry name" value="Peptidase_S1A"/>
</dbReference>
<evidence type="ECO:0000256" key="7">
    <source>
        <dbReference type="ARBA" id="ARBA00023145"/>
    </source>
</evidence>
<keyword evidence="5" id="KW-0378">Hydrolase</keyword>
<name>A0AAD4PM52_9MUSC</name>
<dbReference type="AlphaFoldDB" id="A0AAD4PM52"/>
<dbReference type="InterPro" id="IPR050430">
    <property type="entry name" value="Peptidase_S1"/>
</dbReference>
<dbReference type="InterPro" id="IPR009003">
    <property type="entry name" value="Peptidase_S1_PA"/>
</dbReference>
<protein>
    <recommendedName>
        <fullName evidence="10">trypsin</fullName>
        <ecNumber evidence="10">3.4.21.4</ecNumber>
    </recommendedName>
</protein>
<comment type="caution">
    <text evidence="12">The sequence shown here is derived from an EMBL/GenBank/DDBJ whole genome shotgun (WGS) entry which is preliminary data.</text>
</comment>
<evidence type="ECO:0000256" key="8">
    <source>
        <dbReference type="ARBA" id="ARBA00023157"/>
    </source>
</evidence>
<dbReference type="PRINTS" id="PR00722">
    <property type="entry name" value="CHYMOTRYPSIN"/>
</dbReference>
<feature type="non-terminal residue" evidence="12">
    <location>
        <position position="1"/>
    </location>
</feature>
<dbReference type="PANTHER" id="PTHR24276:SF91">
    <property type="entry name" value="AT26814P-RELATED"/>
    <property type="match status" value="1"/>
</dbReference>
<comment type="catalytic activity">
    <reaction evidence="9">
        <text>Preferential cleavage: Arg-|-Xaa, Lys-|-Xaa.</text>
        <dbReference type="EC" id="3.4.21.4"/>
    </reaction>
</comment>
<dbReference type="CDD" id="cd00190">
    <property type="entry name" value="Tryp_SPc"/>
    <property type="match status" value="2"/>
</dbReference>
<feature type="domain" description="Peptidase S1" evidence="11">
    <location>
        <begin position="240"/>
        <end position="400"/>
    </location>
</feature>
<dbReference type="SUPFAM" id="SSF50494">
    <property type="entry name" value="Trypsin-like serine proteases"/>
    <property type="match status" value="2"/>
</dbReference>
<evidence type="ECO:0000256" key="5">
    <source>
        <dbReference type="ARBA" id="ARBA00022801"/>
    </source>
</evidence>
<accession>A0AAD4PM52</accession>
<dbReference type="FunFam" id="2.40.10.10:FF:000036">
    <property type="entry name" value="Trypsin beta"/>
    <property type="match status" value="1"/>
</dbReference>
<evidence type="ECO:0000256" key="2">
    <source>
        <dbReference type="ARBA" id="ARBA00007664"/>
    </source>
</evidence>
<keyword evidence="8" id="KW-1015">Disulfide bond</keyword>
<feature type="non-terminal residue" evidence="12">
    <location>
        <position position="401"/>
    </location>
</feature>
<dbReference type="Gene3D" id="2.40.10.10">
    <property type="entry name" value="Trypsin-like serine proteases"/>
    <property type="match status" value="2"/>
</dbReference>
<evidence type="ECO:0000313" key="13">
    <source>
        <dbReference type="Proteomes" id="UP001200034"/>
    </source>
</evidence>
<dbReference type="PANTHER" id="PTHR24276">
    <property type="entry name" value="POLYSERASE-RELATED"/>
    <property type="match status" value="1"/>
</dbReference>
<feature type="domain" description="Peptidase S1" evidence="11">
    <location>
        <begin position="6"/>
        <end position="238"/>
    </location>
</feature>
<sequence>GPEGRVVGGKAASVNAAPYAVSMQYQNTHYCAASIINAHWLVTAAHCLANRAQVLGSTLVAGSNAVAGTASTTQKRSITYFVVNDLYTGGTVPYDIGLIYTPTAFTWTAAVAAVRLPKVGVIPTGTANLYGWGSTSTSHAASYPKELQVAANVPIISLSSCEKALGEKGRDVHNTNLCTGPLTGKVSICTSDSGGPLVQGNILIGVVSWGKLPCGQVNSPSVYVQVSSFVTWIAANQHFITYFVVNDLYTGGTVPYDIGLLYTPTAFTWTAAVAAITLPQSGVVPTGTANLYGWGSTSTTNTASYPSVLQVAANVPIISLSSCETALGQKGSDVHSTNLCTGPLTGGVSICTSDSGGPLVQGNNLIGIVSWGKLPCGMVNSPSVFVQVSSFISWIKSNQVV</sequence>
<evidence type="ECO:0000256" key="1">
    <source>
        <dbReference type="ARBA" id="ARBA00004239"/>
    </source>
</evidence>
<keyword evidence="4" id="KW-0732">Signal</keyword>
<dbReference type="PROSITE" id="PS50240">
    <property type="entry name" value="TRYPSIN_DOM"/>
    <property type="match status" value="2"/>
</dbReference>
<evidence type="ECO:0000256" key="9">
    <source>
        <dbReference type="ARBA" id="ARBA00036320"/>
    </source>
</evidence>
<evidence type="ECO:0000313" key="12">
    <source>
        <dbReference type="EMBL" id="KAH8376649.1"/>
    </source>
</evidence>